<comment type="caution">
    <text evidence="2">The sequence shown here is derived from an EMBL/GenBank/DDBJ whole genome shotgun (WGS) entry which is preliminary data.</text>
</comment>
<dbReference type="Proteomes" id="UP000192796">
    <property type="component" value="Unassembled WGS sequence"/>
</dbReference>
<keyword evidence="3" id="KW-1185">Reference proteome</keyword>
<sequence>MIQRLQSIWLLLAAAAAFCSLQFSFFSGNMIGENQAKSFVSLTAQSNLLLLILSAGVGIASLIAIFLYKNRKMQLRIVLLTLLVSIINLVLFFTQTQKFVPGEGKYDLTAVFAIFIPVLLLFAIRGIRRDEKLVKSLDRLR</sequence>
<dbReference type="RefSeq" id="WP_081152224.1">
    <property type="nucleotide sequence ID" value="NZ_LVYD01000058.1"/>
</dbReference>
<dbReference type="STRING" id="1703345.A3860_06775"/>
<protein>
    <recommendedName>
        <fullName evidence="4">Transcription termination factor Rho</fullName>
    </recommendedName>
</protein>
<feature type="transmembrane region" description="Helical" evidence="1">
    <location>
        <begin position="106"/>
        <end position="127"/>
    </location>
</feature>
<proteinExistence type="predicted"/>
<gene>
    <name evidence="2" type="ORF">A3860_06775</name>
</gene>
<accession>A0A1V9FSP6</accession>
<keyword evidence="1" id="KW-1133">Transmembrane helix</keyword>
<keyword evidence="1" id="KW-0472">Membrane</keyword>
<reference evidence="2 3" key="1">
    <citation type="submission" date="2016-03" db="EMBL/GenBank/DDBJ databases">
        <title>Niastella vici sp. nov., isolated from farmland soil.</title>
        <authorList>
            <person name="Chen L."/>
            <person name="Wang D."/>
            <person name="Yang S."/>
            <person name="Wang G."/>
        </authorList>
    </citation>
    <scope>NUCLEOTIDE SEQUENCE [LARGE SCALE GENOMIC DNA]</scope>
    <source>
        <strain evidence="2 3">DJ57</strain>
    </source>
</reference>
<dbReference type="EMBL" id="LVYD01000058">
    <property type="protein sequence ID" value="OQP61409.1"/>
    <property type="molecule type" value="Genomic_DNA"/>
</dbReference>
<feature type="transmembrane region" description="Helical" evidence="1">
    <location>
        <begin position="75"/>
        <end position="94"/>
    </location>
</feature>
<evidence type="ECO:0000313" key="3">
    <source>
        <dbReference type="Proteomes" id="UP000192796"/>
    </source>
</evidence>
<dbReference type="InterPro" id="IPR025635">
    <property type="entry name" value="DUF4293"/>
</dbReference>
<dbReference type="Pfam" id="PF14126">
    <property type="entry name" value="DUF4293"/>
    <property type="match status" value="1"/>
</dbReference>
<dbReference type="AlphaFoldDB" id="A0A1V9FSP6"/>
<organism evidence="2 3">
    <name type="scientific">Niastella vici</name>
    <dbReference type="NCBI Taxonomy" id="1703345"/>
    <lineage>
        <taxon>Bacteria</taxon>
        <taxon>Pseudomonadati</taxon>
        <taxon>Bacteroidota</taxon>
        <taxon>Chitinophagia</taxon>
        <taxon>Chitinophagales</taxon>
        <taxon>Chitinophagaceae</taxon>
        <taxon>Niastella</taxon>
    </lineage>
</organism>
<feature type="transmembrane region" description="Helical" evidence="1">
    <location>
        <begin position="48"/>
        <end position="68"/>
    </location>
</feature>
<dbReference type="OrthoDB" id="594989at2"/>
<keyword evidence="1" id="KW-0812">Transmembrane</keyword>
<evidence type="ECO:0000313" key="2">
    <source>
        <dbReference type="EMBL" id="OQP61409.1"/>
    </source>
</evidence>
<evidence type="ECO:0008006" key="4">
    <source>
        <dbReference type="Google" id="ProtNLM"/>
    </source>
</evidence>
<evidence type="ECO:0000256" key="1">
    <source>
        <dbReference type="SAM" id="Phobius"/>
    </source>
</evidence>
<name>A0A1V9FSP6_9BACT</name>